<organism evidence="1">
    <name type="scientific">marine sediment metagenome</name>
    <dbReference type="NCBI Taxonomy" id="412755"/>
    <lineage>
        <taxon>unclassified sequences</taxon>
        <taxon>metagenomes</taxon>
        <taxon>ecological metagenomes</taxon>
    </lineage>
</organism>
<reference evidence="1" key="1">
    <citation type="journal article" date="2014" name="Front. Microbiol.">
        <title>High frequency of phylogenetically diverse reductive dehalogenase-homologous genes in deep subseafloor sedimentary metagenomes.</title>
        <authorList>
            <person name="Kawai M."/>
            <person name="Futagami T."/>
            <person name="Toyoda A."/>
            <person name="Takaki Y."/>
            <person name="Nishi S."/>
            <person name="Hori S."/>
            <person name="Arai W."/>
            <person name="Tsubouchi T."/>
            <person name="Morono Y."/>
            <person name="Uchiyama I."/>
            <person name="Ito T."/>
            <person name="Fujiyama A."/>
            <person name="Inagaki F."/>
            <person name="Takami H."/>
        </authorList>
    </citation>
    <scope>NUCLEOTIDE SEQUENCE</scope>
    <source>
        <strain evidence="1">Expedition CK06-06</strain>
    </source>
</reference>
<proteinExistence type="predicted"/>
<dbReference type="AlphaFoldDB" id="X1B6P4"/>
<comment type="caution">
    <text evidence="1">The sequence shown here is derived from an EMBL/GenBank/DDBJ whole genome shotgun (WGS) entry which is preliminary data.</text>
</comment>
<protein>
    <submittedName>
        <fullName evidence="1">Uncharacterized protein</fullName>
    </submittedName>
</protein>
<accession>X1B6P4</accession>
<gene>
    <name evidence="1" type="ORF">S01H4_20825</name>
</gene>
<dbReference type="EMBL" id="BART01009394">
    <property type="protein sequence ID" value="GAG67686.1"/>
    <property type="molecule type" value="Genomic_DNA"/>
</dbReference>
<evidence type="ECO:0000313" key="1">
    <source>
        <dbReference type="EMBL" id="GAG67686.1"/>
    </source>
</evidence>
<feature type="non-terminal residue" evidence="1">
    <location>
        <position position="1"/>
    </location>
</feature>
<name>X1B6P4_9ZZZZ</name>
<sequence>LKKKLGSEKTNKAIKYIQEGLGKEAVDIVLDYYDKTYNYCLAQKKHLFASPAPAAELYCTFHK</sequence>